<evidence type="ECO:0000313" key="3">
    <source>
        <dbReference type="Proteomes" id="UP001275315"/>
    </source>
</evidence>
<proteinExistence type="predicted"/>
<dbReference type="PANTHER" id="PTHR43581:SF4">
    <property type="entry name" value="ATP_GTP PHOSPHATASE"/>
    <property type="match status" value="1"/>
</dbReference>
<dbReference type="Gene3D" id="3.40.50.300">
    <property type="entry name" value="P-loop containing nucleotide triphosphate hydrolases"/>
    <property type="match status" value="1"/>
</dbReference>
<evidence type="ECO:0000259" key="1">
    <source>
        <dbReference type="Pfam" id="PF13175"/>
    </source>
</evidence>
<reference evidence="2 3" key="1">
    <citation type="submission" date="2023-10" db="EMBL/GenBank/DDBJ databases">
        <title>Virgibacillus soli CC-YMP-6 genome.</title>
        <authorList>
            <person name="Miliotis G."/>
            <person name="Sengupta P."/>
            <person name="Hameed A."/>
            <person name="Chuvochina M."/>
            <person name="Mcdonagh F."/>
            <person name="Simpson A.C."/>
            <person name="Singh N.K."/>
            <person name="Rekha P.D."/>
            <person name="Raman K."/>
            <person name="Hugenholtz P."/>
            <person name="Venkateswaran K."/>
        </authorList>
    </citation>
    <scope>NUCLEOTIDE SEQUENCE [LARGE SCALE GENOMIC DNA]</scope>
    <source>
        <strain evidence="2 3">CC-YMP-6</strain>
    </source>
</reference>
<protein>
    <submittedName>
        <fullName evidence="2">AAA family ATPase</fullName>
    </submittedName>
</protein>
<sequence length="266" mass="31869">MRWWFNFRVPYTESFINELNEDITFILIPIDRDNKEVIWNENSLLKLLLSEHFEKSTSRRDNLTPKVKRVASELERVGLIKIQEAIEKKYTLNKDFKFVFNFDSQIDYSLLLDQINIEINEKGLKYNITESGSGIQSLTIIAMYRYLAELRHKNIMLGIEEPKINLHPQAQREFIKGLKESSSEVESQIIFTTHSSIIVDQLEHEEIVLFRKVEDNIRGFKTIVNQIPNNFFERYNLQEQQYYKFYRYKNSDFFFFGLCYYCGKFN</sequence>
<dbReference type="InterPro" id="IPR027417">
    <property type="entry name" value="P-loop_NTPase"/>
</dbReference>
<dbReference type="Pfam" id="PF13175">
    <property type="entry name" value="AAA_15"/>
    <property type="match status" value="1"/>
</dbReference>
<keyword evidence="3" id="KW-1185">Reference proteome</keyword>
<organism evidence="2 3">
    <name type="scientific">Paracerasibacillus soli</name>
    <dbReference type="NCBI Taxonomy" id="480284"/>
    <lineage>
        <taxon>Bacteria</taxon>
        <taxon>Bacillati</taxon>
        <taxon>Bacillota</taxon>
        <taxon>Bacilli</taxon>
        <taxon>Bacillales</taxon>
        <taxon>Bacillaceae</taxon>
        <taxon>Paracerasibacillus</taxon>
    </lineage>
</organism>
<dbReference type="InterPro" id="IPR051396">
    <property type="entry name" value="Bact_Antivir_Def_Nuclease"/>
</dbReference>
<gene>
    <name evidence="2" type="ORF">RWD45_15580</name>
</gene>
<dbReference type="SUPFAM" id="SSF52540">
    <property type="entry name" value="P-loop containing nucleoside triphosphate hydrolases"/>
    <property type="match status" value="1"/>
</dbReference>
<dbReference type="Proteomes" id="UP001275315">
    <property type="component" value="Unassembled WGS sequence"/>
</dbReference>
<dbReference type="RefSeq" id="WP_320380524.1">
    <property type="nucleotide sequence ID" value="NZ_JAWDIQ010000002.1"/>
</dbReference>
<dbReference type="InterPro" id="IPR041685">
    <property type="entry name" value="AAA_GajA/Old/RecF-like"/>
</dbReference>
<name>A0ABU5CTN4_9BACI</name>
<dbReference type="EMBL" id="JAWDIQ010000002">
    <property type="protein sequence ID" value="MDY0409729.1"/>
    <property type="molecule type" value="Genomic_DNA"/>
</dbReference>
<evidence type="ECO:0000313" key="2">
    <source>
        <dbReference type="EMBL" id="MDY0409729.1"/>
    </source>
</evidence>
<comment type="caution">
    <text evidence="2">The sequence shown here is derived from an EMBL/GenBank/DDBJ whole genome shotgun (WGS) entry which is preliminary data.</text>
</comment>
<dbReference type="PANTHER" id="PTHR43581">
    <property type="entry name" value="ATP/GTP PHOSPHATASE"/>
    <property type="match status" value="1"/>
</dbReference>
<accession>A0ABU5CTN4</accession>
<feature type="domain" description="Endonuclease GajA/Old nuclease/RecF-like AAA" evidence="1">
    <location>
        <begin position="21"/>
        <end position="199"/>
    </location>
</feature>